<reference evidence="3 4" key="1">
    <citation type="submission" date="2019-07" db="EMBL/GenBank/DDBJ databases">
        <title>Cryptosporangium phraense sp. nov., isolated from plant litter.</title>
        <authorList>
            <person name="Suriyachadkun C."/>
        </authorList>
    </citation>
    <scope>NUCLEOTIDE SEQUENCE [LARGE SCALE GENOMIC DNA]</scope>
    <source>
        <strain evidence="3 4">A-T 5661</strain>
    </source>
</reference>
<dbReference type="RefSeq" id="WP_142708808.1">
    <property type="nucleotide sequence ID" value="NZ_VIRS01000034.1"/>
</dbReference>
<keyword evidence="2" id="KW-0812">Transmembrane</keyword>
<evidence type="ECO:0000256" key="1">
    <source>
        <dbReference type="SAM" id="MobiDB-lite"/>
    </source>
</evidence>
<evidence type="ECO:0008006" key="5">
    <source>
        <dbReference type="Google" id="ProtNLM"/>
    </source>
</evidence>
<sequence length="202" mass="21974">MTWVPPSSGGYSQQPYVPPAYQPPPPVRSEREQKRERALRALPPPPTPPPGMGARPAFAPPVPRPTRTVLIVSLGLGATLLICCGGSVFGVGGLFYYGYNTLQKDAVATVDGYLGDLRDGRYQQAYARLCLSERQQRSLDDFTRDERATGQVTTYTVGDDIEVDQNSNWVITAQVAREGSSAGPERFPVNFDDANAARICPT</sequence>
<protein>
    <recommendedName>
        <fullName evidence="5">DUF4878 domain-containing protein</fullName>
    </recommendedName>
</protein>
<feature type="compositionally biased region" description="Pro residues" evidence="1">
    <location>
        <begin position="42"/>
        <end position="51"/>
    </location>
</feature>
<evidence type="ECO:0000256" key="2">
    <source>
        <dbReference type="SAM" id="Phobius"/>
    </source>
</evidence>
<keyword evidence="2" id="KW-1133">Transmembrane helix</keyword>
<dbReference type="EMBL" id="VIRS01000034">
    <property type="protein sequence ID" value="TQS40787.1"/>
    <property type="molecule type" value="Genomic_DNA"/>
</dbReference>
<organism evidence="3 4">
    <name type="scientific">Cryptosporangium phraense</name>
    <dbReference type="NCBI Taxonomy" id="2593070"/>
    <lineage>
        <taxon>Bacteria</taxon>
        <taxon>Bacillati</taxon>
        <taxon>Actinomycetota</taxon>
        <taxon>Actinomycetes</taxon>
        <taxon>Cryptosporangiales</taxon>
        <taxon>Cryptosporangiaceae</taxon>
        <taxon>Cryptosporangium</taxon>
    </lineage>
</organism>
<dbReference type="InParanoid" id="A0A545AHI7"/>
<dbReference type="OrthoDB" id="3218507at2"/>
<feature type="region of interest" description="Disordered" evidence="1">
    <location>
        <begin position="1"/>
        <end position="60"/>
    </location>
</feature>
<keyword evidence="2" id="KW-0472">Membrane</keyword>
<comment type="caution">
    <text evidence="3">The sequence shown here is derived from an EMBL/GenBank/DDBJ whole genome shotgun (WGS) entry which is preliminary data.</text>
</comment>
<evidence type="ECO:0000313" key="3">
    <source>
        <dbReference type="EMBL" id="TQS40787.1"/>
    </source>
</evidence>
<dbReference type="Proteomes" id="UP000317982">
    <property type="component" value="Unassembled WGS sequence"/>
</dbReference>
<keyword evidence="4" id="KW-1185">Reference proteome</keyword>
<proteinExistence type="predicted"/>
<accession>A0A545AHI7</accession>
<feature type="compositionally biased region" description="Pro residues" evidence="1">
    <location>
        <begin position="16"/>
        <end position="27"/>
    </location>
</feature>
<evidence type="ECO:0000313" key="4">
    <source>
        <dbReference type="Proteomes" id="UP000317982"/>
    </source>
</evidence>
<dbReference type="AlphaFoldDB" id="A0A545AHI7"/>
<feature type="transmembrane region" description="Helical" evidence="2">
    <location>
        <begin position="70"/>
        <end position="97"/>
    </location>
</feature>
<name>A0A545AHI7_9ACTN</name>
<feature type="compositionally biased region" description="Basic and acidic residues" evidence="1">
    <location>
        <begin position="28"/>
        <end position="39"/>
    </location>
</feature>
<gene>
    <name evidence="3" type="ORF">FL583_33030</name>
</gene>